<sequence>MALSTLLITLCAKMLTIDHDVSEYIYLNKRQAQVKS</sequence>
<dbReference type="AlphaFoldDB" id="A0A2H9T596"/>
<reference evidence="1" key="1">
    <citation type="journal article" date="2017" name="Appl. Environ. Microbiol.">
        <title>Molecular characterization of an Endozoicomonas-like organism causing infection in king scallop Pecten maximus L.</title>
        <authorList>
            <person name="Cano I."/>
            <person name="van Aerle R."/>
            <person name="Ross S."/>
            <person name="Verner-Jeffreys D.W."/>
            <person name="Paley R.K."/>
            <person name="Rimmer G."/>
            <person name="Ryder D."/>
            <person name="Hooper P."/>
            <person name="Stone D."/>
            <person name="Feist S.W."/>
        </authorList>
    </citation>
    <scope>NUCLEOTIDE SEQUENCE</scope>
</reference>
<protein>
    <submittedName>
        <fullName evidence="1">Uncharacterized protein</fullName>
    </submittedName>
</protein>
<dbReference type="EMBL" id="NSIT01000192">
    <property type="protein sequence ID" value="PJE78378.1"/>
    <property type="molecule type" value="Genomic_DNA"/>
</dbReference>
<accession>A0A2H9T596</accession>
<organism evidence="1">
    <name type="scientific">invertebrate metagenome</name>
    <dbReference type="NCBI Taxonomy" id="1711999"/>
    <lineage>
        <taxon>unclassified sequences</taxon>
        <taxon>metagenomes</taxon>
        <taxon>organismal metagenomes</taxon>
    </lineage>
</organism>
<gene>
    <name evidence="1" type="ORF">CI610_02683</name>
</gene>
<evidence type="ECO:0000313" key="1">
    <source>
        <dbReference type="EMBL" id="PJE78378.1"/>
    </source>
</evidence>
<name>A0A2H9T596_9ZZZZ</name>
<comment type="caution">
    <text evidence="1">The sequence shown here is derived from an EMBL/GenBank/DDBJ whole genome shotgun (WGS) entry which is preliminary data.</text>
</comment>
<proteinExistence type="predicted"/>